<dbReference type="EMBL" id="ML213526">
    <property type="protein sequence ID" value="TFK46943.1"/>
    <property type="molecule type" value="Genomic_DNA"/>
</dbReference>
<dbReference type="InterPro" id="IPR003386">
    <property type="entry name" value="LACT/PDAT_acylTrfase"/>
</dbReference>
<keyword evidence="3" id="KW-0012">Acyltransferase</keyword>
<protein>
    <submittedName>
        <fullName evidence="3">Lecithin:cholesterol acyltransferase</fullName>
    </submittedName>
</protein>
<dbReference type="Gene3D" id="3.40.50.1820">
    <property type="entry name" value="alpha/beta hydrolase"/>
    <property type="match status" value="1"/>
</dbReference>
<dbReference type="PANTHER" id="PTHR11440">
    <property type="entry name" value="LECITHIN-CHOLESTEROL ACYLTRANSFERASE-RELATED"/>
    <property type="match status" value="1"/>
</dbReference>
<evidence type="ECO:0000313" key="3">
    <source>
        <dbReference type="EMBL" id="TFK46943.1"/>
    </source>
</evidence>
<organism evidence="3 4">
    <name type="scientific">Heliocybe sulcata</name>
    <dbReference type="NCBI Taxonomy" id="5364"/>
    <lineage>
        <taxon>Eukaryota</taxon>
        <taxon>Fungi</taxon>
        <taxon>Dikarya</taxon>
        <taxon>Basidiomycota</taxon>
        <taxon>Agaricomycotina</taxon>
        <taxon>Agaricomycetes</taxon>
        <taxon>Gloeophyllales</taxon>
        <taxon>Gloeophyllaceae</taxon>
        <taxon>Heliocybe</taxon>
    </lineage>
</organism>
<reference evidence="3 4" key="1">
    <citation type="journal article" date="2019" name="Nat. Ecol. Evol.">
        <title>Megaphylogeny resolves global patterns of mushroom evolution.</title>
        <authorList>
            <person name="Varga T."/>
            <person name="Krizsan K."/>
            <person name="Foldi C."/>
            <person name="Dima B."/>
            <person name="Sanchez-Garcia M."/>
            <person name="Sanchez-Ramirez S."/>
            <person name="Szollosi G.J."/>
            <person name="Szarkandi J.G."/>
            <person name="Papp V."/>
            <person name="Albert L."/>
            <person name="Andreopoulos W."/>
            <person name="Angelini C."/>
            <person name="Antonin V."/>
            <person name="Barry K.W."/>
            <person name="Bougher N.L."/>
            <person name="Buchanan P."/>
            <person name="Buyck B."/>
            <person name="Bense V."/>
            <person name="Catcheside P."/>
            <person name="Chovatia M."/>
            <person name="Cooper J."/>
            <person name="Damon W."/>
            <person name="Desjardin D."/>
            <person name="Finy P."/>
            <person name="Geml J."/>
            <person name="Haridas S."/>
            <person name="Hughes K."/>
            <person name="Justo A."/>
            <person name="Karasinski D."/>
            <person name="Kautmanova I."/>
            <person name="Kiss B."/>
            <person name="Kocsube S."/>
            <person name="Kotiranta H."/>
            <person name="LaButti K.M."/>
            <person name="Lechner B.E."/>
            <person name="Liimatainen K."/>
            <person name="Lipzen A."/>
            <person name="Lukacs Z."/>
            <person name="Mihaltcheva S."/>
            <person name="Morgado L.N."/>
            <person name="Niskanen T."/>
            <person name="Noordeloos M.E."/>
            <person name="Ohm R.A."/>
            <person name="Ortiz-Santana B."/>
            <person name="Ovrebo C."/>
            <person name="Racz N."/>
            <person name="Riley R."/>
            <person name="Savchenko A."/>
            <person name="Shiryaev A."/>
            <person name="Soop K."/>
            <person name="Spirin V."/>
            <person name="Szebenyi C."/>
            <person name="Tomsovsky M."/>
            <person name="Tulloss R.E."/>
            <person name="Uehling J."/>
            <person name="Grigoriev I.V."/>
            <person name="Vagvolgyi C."/>
            <person name="Papp T."/>
            <person name="Martin F.M."/>
            <person name="Miettinen O."/>
            <person name="Hibbett D.S."/>
            <person name="Nagy L.G."/>
        </authorList>
    </citation>
    <scope>NUCLEOTIDE SEQUENCE [LARGE SCALE GENOMIC DNA]</scope>
    <source>
        <strain evidence="3 4">OMC1185</strain>
    </source>
</reference>
<sequence>MTSIDDAETMLVRRRRGSMRADSDSVVEDLKAGKKGKGELSAAKDVLREDKEVAKGKLREKENSYRQWFATRRFLFPLGIFLGLLLGVLLIQPVDIPDIPASLAILLSEYDISLPEFPQIDLSGLEVEWRRFTGNIPEIWKFNNDGREFQVGDEMASRGLTAVFPMVLIPGVVSTGLESWSTSPEYRTFFRQKMWGGFHMVQQVTFNKEKWMASLMLDPVTGLDPAGAKVRAAEGIDAASSFIHGYWIWSKIVENLAVVNYDTNNLFLAPYDWRLSYYNLEERDGYYSKLKAMIEGFKKRQGKKVVLTAHSMGSSVLLYFFKWVESPLHGGGGPEWVENHVEAVISIAGTHLGVAKAMAAFLSGEMKDTVQMNPAAAYVLERFFSRKERGKLFRSWPGSASMWVKGGDAVWGNHTFAPDDAPDAAHTHGELIAFREALSNSHDLDVGNMTAEQAGTWVLEHTPTTFQKMMETNYSNGMERDEEQLKKNNLDHRKWSNPLEVQLPYAPSMKYYCVYGHGKETERSYWYARGEFEHDDTLADAHDAVCSNSSDCRTDRAPLDLPLLRRSWIDAEYTDEGVYPKVRNGVKMGEGDGTVSLLSLGAMCVEGWKRKRWNPAGIKVVTVELPHRPIPSIPRGGANTSDHVDILGASALNEIILKVATGVGHEVEEQFVSNITEYAKRVQWD</sequence>
<dbReference type="STRING" id="5364.A0A5C3MQA9"/>
<dbReference type="InterPro" id="IPR029058">
    <property type="entry name" value="AB_hydrolase_fold"/>
</dbReference>
<accession>A0A5C3MQA9</accession>
<dbReference type="Proteomes" id="UP000305948">
    <property type="component" value="Unassembled WGS sequence"/>
</dbReference>
<feature type="region of interest" description="Disordered" evidence="1">
    <location>
        <begin position="1"/>
        <end position="25"/>
    </location>
</feature>
<dbReference type="Pfam" id="PF02450">
    <property type="entry name" value="LCAT"/>
    <property type="match status" value="1"/>
</dbReference>
<dbReference type="OrthoDB" id="190846at2759"/>
<keyword evidence="2" id="KW-0472">Membrane</keyword>
<dbReference type="GO" id="GO:0006629">
    <property type="term" value="P:lipid metabolic process"/>
    <property type="evidence" value="ECO:0007669"/>
    <property type="project" value="InterPro"/>
</dbReference>
<keyword evidence="3" id="KW-0808">Transferase</keyword>
<keyword evidence="2" id="KW-1133">Transmembrane helix</keyword>
<name>A0A5C3MQA9_9AGAM</name>
<evidence type="ECO:0000256" key="1">
    <source>
        <dbReference type="SAM" id="MobiDB-lite"/>
    </source>
</evidence>
<gene>
    <name evidence="3" type="ORF">OE88DRAFT_1666743</name>
</gene>
<evidence type="ECO:0000313" key="4">
    <source>
        <dbReference type="Proteomes" id="UP000305948"/>
    </source>
</evidence>
<keyword evidence="2" id="KW-0812">Transmembrane</keyword>
<evidence type="ECO:0000256" key="2">
    <source>
        <dbReference type="SAM" id="Phobius"/>
    </source>
</evidence>
<proteinExistence type="predicted"/>
<dbReference type="AlphaFoldDB" id="A0A5C3MQA9"/>
<dbReference type="SUPFAM" id="SSF53474">
    <property type="entry name" value="alpha/beta-Hydrolases"/>
    <property type="match status" value="1"/>
</dbReference>
<feature type="transmembrane region" description="Helical" evidence="2">
    <location>
        <begin position="74"/>
        <end position="94"/>
    </location>
</feature>
<dbReference type="GO" id="GO:0008374">
    <property type="term" value="F:O-acyltransferase activity"/>
    <property type="evidence" value="ECO:0007669"/>
    <property type="project" value="InterPro"/>
</dbReference>
<keyword evidence="4" id="KW-1185">Reference proteome</keyword>